<keyword evidence="3" id="KW-1003">Cell membrane</keyword>
<evidence type="ECO:0000256" key="1">
    <source>
        <dbReference type="ARBA" id="ARBA00004651"/>
    </source>
</evidence>
<proteinExistence type="predicted"/>
<feature type="transmembrane region" description="Helical" evidence="9">
    <location>
        <begin position="108"/>
        <end position="129"/>
    </location>
</feature>
<dbReference type="PANTHER" id="PTHR42718:SF46">
    <property type="entry name" value="BLR6921 PROTEIN"/>
    <property type="match status" value="1"/>
</dbReference>
<evidence type="ECO:0000256" key="3">
    <source>
        <dbReference type="ARBA" id="ARBA00022475"/>
    </source>
</evidence>
<feature type="transmembrane region" description="Helical" evidence="9">
    <location>
        <begin position="165"/>
        <end position="188"/>
    </location>
</feature>
<evidence type="ECO:0000256" key="6">
    <source>
        <dbReference type="ARBA" id="ARBA00023136"/>
    </source>
</evidence>
<keyword evidence="12" id="KW-1185">Reference proteome</keyword>
<reference evidence="11" key="1">
    <citation type="journal article" date="2014" name="Int. J. Syst. Evol. Microbiol.">
        <title>Complete genome sequence of Corynebacterium casei LMG S-19264T (=DSM 44701T), isolated from a smear-ripened cheese.</title>
        <authorList>
            <consortium name="US DOE Joint Genome Institute (JGI-PGF)"/>
            <person name="Walter F."/>
            <person name="Albersmeier A."/>
            <person name="Kalinowski J."/>
            <person name="Ruckert C."/>
        </authorList>
    </citation>
    <scope>NUCLEOTIDE SEQUENCE</scope>
    <source>
        <strain evidence="11">JCM 4988</strain>
    </source>
</reference>
<dbReference type="CDD" id="cd17321">
    <property type="entry name" value="MFS_MMR_MDR_like"/>
    <property type="match status" value="1"/>
</dbReference>
<evidence type="ECO:0000313" key="11">
    <source>
        <dbReference type="EMBL" id="GGZ19492.1"/>
    </source>
</evidence>
<dbReference type="Pfam" id="PF07690">
    <property type="entry name" value="MFS_1"/>
    <property type="match status" value="1"/>
</dbReference>
<evidence type="ECO:0000313" key="12">
    <source>
        <dbReference type="Proteomes" id="UP000630936"/>
    </source>
</evidence>
<evidence type="ECO:0000256" key="5">
    <source>
        <dbReference type="ARBA" id="ARBA00022989"/>
    </source>
</evidence>
<feature type="transmembrane region" description="Helical" evidence="9">
    <location>
        <begin position="232"/>
        <end position="249"/>
    </location>
</feature>
<dbReference type="Gene3D" id="1.20.1250.20">
    <property type="entry name" value="MFS general substrate transporter like domains"/>
    <property type="match status" value="1"/>
</dbReference>
<gene>
    <name evidence="11" type="ORF">GCM10010387_10390</name>
</gene>
<evidence type="ECO:0000256" key="7">
    <source>
        <dbReference type="ARBA" id="ARBA00023251"/>
    </source>
</evidence>
<name>A0A918ULU5_9ACTN</name>
<evidence type="ECO:0000256" key="9">
    <source>
        <dbReference type="SAM" id="Phobius"/>
    </source>
</evidence>
<feature type="transmembrane region" description="Helical" evidence="9">
    <location>
        <begin position="334"/>
        <end position="351"/>
    </location>
</feature>
<feature type="transmembrane region" description="Helical" evidence="9">
    <location>
        <begin position="12"/>
        <end position="35"/>
    </location>
</feature>
<comment type="subcellular location">
    <subcellularLocation>
        <location evidence="1">Cell membrane</location>
        <topology evidence="1">Multi-pass membrane protein</topology>
    </subcellularLocation>
</comment>
<keyword evidence="7" id="KW-0046">Antibiotic resistance</keyword>
<dbReference type="AlphaFoldDB" id="A0A918ULU5"/>
<reference evidence="11" key="2">
    <citation type="submission" date="2020-09" db="EMBL/GenBank/DDBJ databases">
        <authorList>
            <person name="Sun Q."/>
            <person name="Ohkuma M."/>
        </authorList>
    </citation>
    <scope>NUCLEOTIDE SEQUENCE</scope>
    <source>
        <strain evidence="11">JCM 4988</strain>
    </source>
</reference>
<dbReference type="GO" id="GO:0005886">
    <property type="term" value="C:plasma membrane"/>
    <property type="evidence" value="ECO:0007669"/>
    <property type="project" value="UniProtKB-SubCell"/>
</dbReference>
<dbReference type="GO" id="GO:0022857">
    <property type="term" value="F:transmembrane transporter activity"/>
    <property type="evidence" value="ECO:0007669"/>
    <property type="project" value="InterPro"/>
</dbReference>
<dbReference type="InterPro" id="IPR036259">
    <property type="entry name" value="MFS_trans_sf"/>
</dbReference>
<comment type="caution">
    <text evidence="11">The sequence shown here is derived from an EMBL/GenBank/DDBJ whole genome shotgun (WGS) entry which is preliminary data.</text>
</comment>
<evidence type="ECO:0000259" key="10">
    <source>
        <dbReference type="PROSITE" id="PS50850"/>
    </source>
</evidence>
<feature type="transmembrane region" description="Helical" evidence="9">
    <location>
        <begin position="47"/>
        <end position="66"/>
    </location>
</feature>
<keyword evidence="6 9" id="KW-0472">Membrane</keyword>
<protein>
    <submittedName>
        <fullName evidence="11">MFS transporter</fullName>
    </submittedName>
</protein>
<dbReference type="PROSITE" id="PS50850">
    <property type="entry name" value="MFS"/>
    <property type="match status" value="1"/>
</dbReference>
<feature type="transmembrane region" description="Helical" evidence="9">
    <location>
        <begin position="200"/>
        <end position="220"/>
    </location>
</feature>
<keyword evidence="5 9" id="KW-1133">Transmembrane helix</keyword>
<dbReference type="Proteomes" id="UP000630936">
    <property type="component" value="Unassembled WGS sequence"/>
</dbReference>
<feature type="transmembrane region" description="Helical" evidence="9">
    <location>
        <begin position="269"/>
        <end position="293"/>
    </location>
</feature>
<dbReference type="PANTHER" id="PTHR42718">
    <property type="entry name" value="MAJOR FACILITATOR SUPERFAMILY MULTIDRUG TRANSPORTER MFSC"/>
    <property type="match status" value="1"/>
</dbReference>
<feature type="transmembrane region" description="Helical" evidence="9">
    <location>
        <begin position="299"/>
        <end position="322"/>
    </location>
</feature>
<dbReference type="InterPro" id="IPR011701">
    <property type="entry name" value="MFS"/>
</dbReference>
<evidence type="ECO:0000256" key="2">
    <source>
        <dbReference type="ARBA" id="ARBA00022448"/>
    </source>
</evidence>
<feature type="transmembrane region" description="Helical" evidence="9">
    <location>
        <begin position="407"/>
        <end position="427"/>
    </location>
</feature>
<dbReference type="EMBL" id="BMWG01000002">
    <property type="protein sequence ID" value="GGZ19492.1"/>
    <property type="molecule type" value="Genomic_DNA"/>
</dbReference>
<dbReference type="Gene3D" id="1.20.1720.10">
    <property type="entry name" value="Multidrug resistance protein D"/>
    <property type="match status" value="1"/>
</dbReference>
<dbReference type="InterPro" id="IPR020846">
    <property type="entry name" value="MFS_dom"/>
</dbReference>
<feature type="transmembrane region" description="Helical" evidence="9">
    <location>
        <begin position="439"/>
        <end position="459"/>
    </location>
</feature>
<evidence type="ECO:0000256" key="8">
    <source>
        <dbReference type="SAM" id="MobiDB-lite"/>
    </source>
</evidence>
<organism evidence="11 12">
    <name type="scientific">Streptomyces inusitatus</name>
    <dbReference type="NCBI Taxonomy" id="68221"/>
    <lineage>
        <taxon>Bacteria</taxon>
        <taxon>Bacillati</taxon>
        <taxon>Actinomycetota</taxon>
        <taxon>Actinomycetes</taxon>
        <taxon>Kitasatosporales</taxon>
        <taxon>Streptomycetaceae</taxon>
        <taxon>Streptomyces</taxon>
    </lineage>
</organism>
<dbReference type="GO" id="GO:0046677">
    <property type="term" value="P:response to antibiotic"/>
    <property type="evidence" value="ECO:0007669"/>
    <property type="project" value="UniProtKB-KW"/>
</dbReference>
<accession>A0A918ULU5</accession>
<keyword evidence="2" id="KW-0813">Transport</keyword>
<dbReference type="SUPFAM" id="SSF103473">
    <property type="entry name" value="MFS general substrate transporter"/>
    <property type="match status" value="1"/>
</dbReference>
<evidence type="ECO:0000256" key="4">
    <source>
        <dbReference type="ARBA" id="ARBA00022692"/>
    </source>
</evidence>
<feature type="transmembrane region" description="Helical" evidence="9">
    <location>
        <begin position="141"/>
        <end position="159"/>
    </location>
</feature>
<dbReference type="RefSeq" id="WP_229868667.1">
    <property type="nucleotide sequence ID" value="NZ_BMWG01000002.1"/>
</dbReference>
<keyword evidence="4 9" id="KW-0812">Transmembrane</keyword>
<feature type="domain" description="Major facilitator superfamily (MFS) profile" evidence="10">
    <location>
        <begin position="12"/>
        <end position="463"/>
    </location>
</feature>
<feature type="transmembrane region" description="Helical" evidence="9">
    <location>
        <begin position="363"/>
        <end position="386"/>
    </location>
</feature>
<feature type="transmembrane region" description="Helical" evidence="9">
    <location>
        <begin position="78"/>
        <end position="96"/>
    </location>
</feature>
<feature type="region of interest" description="Disordered" evidence="8">
    <location>
        <begin position="466"/>
        <end position="490"/>
    </location>
</feature>
<sequence length="490" mass="48861">MMNSQAREARWVLTAVLTAQFLVALDMSVVNVALPDMRDDLGFTPEALQWVVGAYALTFGGLLMLGGRLTDILGSRRVLTAGLVIFGLASLIGGLVQSPGALIAARAAQGVGAAALAPVAFTLITVTYAAGPARSRALGRWGTAGATGGAVGLLAGGILTDATGWRAVMLVNVPIVLFALFATARAGLPATRDRATAPRLDIGGALLVTAGMSLLVLGVVRTESQPWGSAPTLLTLGASAVLLAAFAAVETRTGRPLLRIGLLGVRPVLGANVFSLLLSSGQFASLYFCSLYMQQVLGYGATATGVAFLPFCAGVVAGSLIAAKTLAAVGVRGMLALGGLLGAAGFAGFALTATPGGSFAYSILWPSLLGSLGIGLSFVPLGTAATSEVPPAEAGMASGLLNSSRQIGGSLGLAVLVTAAGTVTGSGTGPAALAEGYRAAYWVCAGLLVVAALVASALLPGRARTSPVALRESSENNSGGDVDPAVSRST</sequence>